<dbReference type="Pfam" id="PF06724">
    <property type="entry name" value="DUF1206"/>
    <property type="match status" value="3"/>
</dbReference>
<gene>
    <name evidence="3" type="ORF">SAMN05421823_101109</name>
</gene>
<keyword evidence="1" id="KW-0812">Transmembrane</keyword>
<keyword evidence="1" id="KW-0472">Membrane</keyword>
<reference evidence="3 4" key="1">
    <citation type="submission" date="2016-10" db="EMBL/GenBank/DDBJ databases">
        <authorList>
            <person name="de Groot N.N."/>
        </authorList>
    </citation>
    <scope>NUCLEOTIDE SEQUENCE [LARGE SCALE GENOMIC DNA]</scope>
    <source>
        <strain evidence="3 4">DSM 25186</strain>
    </source>
</reference>
<keyword evidence="4" id="KW-1185">Reference proteome</keyword>
<proteinExistence type="predicted"/>
<feature type="domain" description="DUF1206" evidence="2">
    <location>
        <begin position="15"/>
        <end position="82"/>
    </location>
</feature>
<feature type="transmembrane region" description="Helical" evidence="1">
    <location>
        <begin position="98"/>
        <end position="119"/>
    </location>
</feature>
<evidence type="ECO:0000256" key="1">
    <source>
        <dbReference type="SAM" id="Phobius"/>
    </source>
</evidence>
<evidence type="ECO:0000259" key="2">
    <source>
        <dbReference type="Pfam" id="PF06724"/>
    </source>
</evidence>
<feature type="transmembrane region" description="Helical" evidence="1">
    <location>
        <begin position="12"/>
        <end position="37"/>
    </location>
</feature>
<dbReference type="RefSeq" id="WP_089677861.1">
    <property type="nucleotide sequence ID" value="NZ_FNFO01000001.1"/>
</dbReference>
<keyword evidence="1" id="KW-1133">Transmembrane helix</keyword>
<dbReference type="InterPro" id="IPR009597">
    <property type="entry name" value="DUF1206"/>
</dbReference>
<dbReference type="Proteomes" id="UP000198510">
    <property type="component" value="Unassembled WGS sequence"/>
</dbReference>
<dbReference type="OrthoDB" id="5702018at2"/>
<sequence length="271" mass="28648">MDTNKEQWIENYARFGVAAKGVVYCLVGILAAMAATGNGGQTTGKSGVFKTILAQPFGQILLGLVAFGLLGYVTWRFIQAIKDPNNKGNDAKGIATRLGYAFSGVVYLALAISAISLLFGQSGGSGGSGGSGDSRELLVSKLLEQPFGQWLVGLVAVGTVAKGIYQIYRALSGNYMKNVKSMNLEHKVREFIKHAGQVGYIARGVVLGIVGYFFFRAAVEANPNQAGGTSEAFSFLQNTSGPWLLAAVALGLTGYGIFMFVKAKYGRFAIA</sequence>
<organism evidence="3 4">
    <name type="scientific">Catalinimonas alkaloidigena</name>
    <dbReference type="NCBI Taxonomy" id="1075417"/>
    <lineage>
        <taxon>Bacteria</taxon>
        <taxon>Pseudomonadati</taxon>
        <taxon>Bacteroidota</taxon>
        <taxon>Cytophagia</taxon>
        <taxon>Cytophagales</taxon>
        <taxon>Catalimonadaceae</taxon>
        <taxon>Catalinimonas</taxon>
    </lineage>
</organism>
<dbReference type="EMBL" id="FNFO01000001">
    <property type="protein sequence ID" value="SDJ78604.1"/>
    <property type="molecule type" value="Genomic_DNA"/>
</dbReference>
<feature type="transmembrane region" description="Helical" evidence="1">
    <location>
        <begin position="147"/>
        <end position="168"/>
    </location>
</feature>
<accession>A0A1G8WJX8</accession>
<dbReference type="STRING" id="1075417.SAMN05421823_101109"/>
<evidence type="ECO:0000313" key="4">
    <source>
        <dbReference type="Proteomes" id="UP000198510"/>
    </source>
</evidence>
<feature type="domain" description="DUF1206" evidence="2">
    <location>
        <begin position="98"/>
        <end position="172"/>
    </location>
</feature>
<feature type="transmembrane region" description="Helical" evidence="1">
    <location>
        <begin position="198"/>
        <end position="215"/>
    </location>
</feature>
<feature type="domain" description="DUF1206" evidence="2">
    <location>
        <begin position="198"/>
        <end position="266"/>
    </location>
</feature>
<name>A0A1G8WJX8_9BACT</name>
<feature type="transmembrane region" description="Helical" evidence="1">
    <location>
        <begin position="243"/>
        <end position="261"/>
    </location>
</feature>
<evidence type="ECO:0000313" key="3">
    <source>
        <dbReference type="EMBL" id="SDJ78604.1"/>
    </source>
</evidence>
<protein>
    <recommendedName>
        <fullName evidence="2">DUF1206 domain-containing protein</fullName>
    </recommendedName>
</protein>
<dbReference type="AlphaFoldDB" id="A0A1G8WJX8"/>
<feature type="transmembrane region" description="Helical" evidence="1">
    <location>
        <begin position="57"/>
        <end position="78"/>
    </location>
</feature>